<dbReference type="PANTHER" id="PTHR12714">
    <property type="entry name" value="PROTEIN-S ISOPRENYLCYSTEINE O-METHYLTRANSFERASE"/>
    <property type="match status" value="1"/>
</dbReference>
<dbReference type="Proteomes" id="UP000030669">
    <property type="component" value="Unassembled WGS sequence"/>
</dbReference>
<dbReference type="EMBL" id="KB469313">
    <property type="protein sequence ID" value="EPQ50895.1"/>
    <property type="molecule type" value="Genomic_DNA"/>
</dbReference>
<comment type="subcellular location">
    <subcellularLocation>
        <location evidence="5">Endoplasmic reticulum membrane</location>
        <topology evidence="5">Multi-pass membrane protein</topology>
    </subcellularLocation>
    <subcellularLocation>
        <location evidence="1">Membrane</location>
        <topology evidence="1">Multi-pass membrane protein</topology>
    </subcellularLocation>
</comment>
<feature type="transmembrane region" description="Helical" evidence="5">
    <location>
        <begin position="184"/>
        <end position="204"/>
    </location>
</feature>
<evidence type="ECO:0000256" key="5">
    <source>
        <dbReference type="RuleBase" id="RU362022"/>
    </source>
</evidence>
<dbReference type="AlphaFoldDB" id="S7R9E3"/>
<protein>
    <recommendedName>
        <fullName evidence="5">Protein-S-isoprenylcysteine O-methyltransferase</fullName>
        <ecNumber evidence="5">2.1.1.100</ecNumber>
    </recommendedName>
</protein>
<reference evidence="6 7" key="1">
    <citation type="journal article" date="2012" name="Science">
        <title>The Paleozoic origin of enzymatic lignin decomposition reconstructed from 31 fungal genomes.</title>
        <authorList>
            <person name="Floudas D."/>
            <person name="Binder M."/>
            <person name="Riley R."/>
            <person name="Barry K."/>
            <person name="Blanchette R.A."/>
            <person name="Henrissat B."/>
            <person name="Martinez A.T."/>
            <person name="Otillar R."/>
            <person name="Spatafora J.W."/>
            <person name="Yadav J.S."/>
            <person name="Aerts A."/>
            <person name="Benoit I."/>
            <person name="Boyd A."/>
            <person name="Carlson A."/>
            <person name="Copeland A."/>
            <person name="Coutinho P.M."/>
            <person name="de Vries R.P."/>
            <person name="Ferreira P."/>
            <person name="Findley K."/>
            <person name="Foster B."/>
            <person name="Gaskell J."/>
            <person name="Glotzer D."/>
            <person name="Gorecki P."/>
            <person name="Heitman J."/>
            <person name="Hesse C."/>
            <person name="Hori C."/>
            <person name="Igarashi K."/>
            <person name="Jurgens J.A."/>
            <person name="Kallen N."/>
            <person name="Kersten P."/>
            <person name="Kohler A."/>
            <person name="Kuees U."/>
            <person name="Kumar T.K.A."/>
            <person name="Kuo A."/>
            <person name="LaButti K."/>
            <person name="Larrondo L.F."/>
            <person name="Lindquist E."/>
            <person name="Ling A."/>
            <person name="Lombard V."/>
            <person name="Lucas S."/>
            <person name="Lundell T."/>
            <person name="Martin R."/>
            <person name="McLaughlin D.J."/>
            <person name="Morgenstern I."/>
            <person name="Morin E."/>
            <person name="Murat C."/>
            <person name="Nagy L.G."/>
            <person name="Nolan M."/>
            <person name="Ohm R.A."/>
            <person name="Patyshakuliyeva A."/>
            <person name="Rokas A."/>
            <person name="Ruiz-Duenas F.J."/>
            <person name="Sabat G."/>
            <person name="Salamov A."/>
            <person name="Samejima M."/>
            <person name="Schmutz J."/>
            <person name="Slot J.C."/>
            <person name="St John F."/>
            <person name="Stenlid J."/>
            <person name="Sun H."/>
            <person name="Sun S."/>
            <person name="Syed K."/>
            <person name="Tsang A."/>
            <person name="Wiebenga A."/>
            <person name="Young D."/>
            <person name="Pisabarro A."/>
            <person name="Eastwood D.C."/>
            <person name="Martin F."/>
            <person name="Cullen D."/>
            <person name="Grigoriev I.V."/>
            <person name="Hibbett D.S."/>
        </authorList>
    </citation>
    <scope>NUCLEOTIDE SEQUENCE [LARGE SCALE GENOMIC DNA]</scope>
    <source>
        <strain evidence="6 7">ATCC 11539</strain>
    </source>
</reference>
<comment type="catalytic activity">
    <reaction evidence="5">
        <text>[protein]-C-terminal S-[(2E,6E)-farnesyl]-L-cysteine + S-adenosyl-L-methionine = [protein]-C-terminal S-[(2E,6E)-farnesyl]-L-cysteine methyl ester + S-adenosyl-L-homocysteine</text>
        <dbReference type="Rhea" id="RHEA:21672"/>
        <dbReference type="Rhea" id="RHEA-COMP:12125"/>
        <dbReference type="Rhea" id="RHEA-COMP:12126"/>
        <dbReference type="ChEBI" id="CHEBI:57856"/>
        <dbReference type="ChEBI" id="CHEBI:59789"/>
        <dbReference type="ChEBI" id="CHEBI:90510"/>
        <dbReference type="ChEBI" id="CHEBI:90511"/>
        <dbReference type="EC" id="2.1.1.100"/>
    </reaction>
</comment>
<evidence type="ECO:0000256" key="3">
    <source>
        <dbReference type="ARBA" id="ARBA00022989"/>
    </source>
</evidence>
<dbReference type="Pfam" id="PF04140">
    <property type="entry name" value="ICMT"/>
    <property type="match status" value="1"/>
</dbReference>
<dbReference type="HOGENOM" id="CLU_065200_6_0_1"/>
<dbReference type="PANTHER" id="PTHR12714:SF9">
    <property type="entry name" value="PROTEIN-S-ISOPRENYLCYSTEINE O-METHYLTRANSFERASE"/>
    <property type="match status" value="1"/>
</dbReference>
<keyword evidence="7" id="KW-1185">Reference proteome</keyword>
<keyword evidence="4 5" id="KW-0472">Membrane</keyword>
<comment type="similarity">
    <text evidence="5">Belongs to the class VI-like SAM-binding methyltransferase superfamily. Isoprenylcysteine carboxyl methyltransferase family.</text>
</comment>
<evidence type="ECO:0000313" key="7">
    <source>
        <dbReference type="Proteomes" id="UP000030669"/>
    </source>
</evidence>
<proteinExistence type="inferred from homology"/>
<feature type="transmembrane region" description="Helical" evidence="5">
    <location>
        <begin position="153"/>
        <end position="172"/>
    </location>
</feature>
<dbReference type="GO" id="GO:0004671">
    <property type="term" value="F:protein C-terminal S-isoprenylcysteine carboxyl O-methyltransferase activity"/>
    <property type="evidence" value="ECO:0007669"/>
    <property type="project" value="UniProtKB-EC"/>
</dbReference>
<dbReference type="InterPro" id="IPR007269">
    <property type="entry name" value="ICMT_MeTrfase"/>
</dbReference>
<keyword evidence="5" id="KW-0489">Methyltransferase</keyword>
<keyword evidence="2 5" id="KW-0812">Transmembrane</keyword>
<dbReference type="GeneID" id="19300460"/>
<dbReference type="RefSeq" id="XP_007870771.1">
    <property type="nucleotide sequence ID" value="XM_007872580.1"/>
</dbReference>
<dbReference type="EC" id="2.1.1.100" evidence="5"/>
<dbReference type="KEGG" id="gtr:GLOTRDRAFT_118243"/>
<gene>
    <name evidence="6" type="ORF">GLOTRDRAFT_118243</name>
</gene>
<keyword evidence="3 5" id="KW-1133">Transmembrane helix</keyword>
<dbReference type="OrthoDB" id="422086at2759"/>
<dbReference type="GO" id="GO:0005789">
    <property type="term" value="C:endoplasmic reticulum membrane"/>
    <property type="evidence" value="ECO:0007669"/>
    <property type="project" value="UniProtKB-SubCell"/>
</dbReference>
<dbReference type="eggNOG" id="ENOG502S9FN">
    <property type="taxonomic scope" value="Eukaryota"/>
</dbReference>
<name>S7R9E3_GLOTA</name>
<dbReference type="Gene3D" id="1.20.120.1630">
    <property type="match status" value="1"/>
</dbReference>
<evidence type="ECO:0000256" key="1">
    <source>
        <dbReference type="ARBA" id="ARBA00004141"/>
    </source>
</evidence>
<accession>S7R9E3</accession>
<organism evidence="6 7">
    <name type="scientific">Gloeophyllum trabeum (strain ATCC 11539 / FP-39264 / Madison 617)</name>
    <name type="common">Brown rot fungus</name>
    <dbReference type="NCBI Taxonomy" id="670483"/>
    <lineage>
        <taxon>Eukaryota</taxon>
        <taxon>Fungi</taxon>
        <taxon>Dikarya</taxon>
        <taxon>Basidiomycota</taxon>
        <taxon>Agaricomycotina</taxon>
        <taxon>Agaricomycetes</taxon>
        <taxon>Gloeophyllales</taxon>
        <taxon>Gloeophyllaceae</taxon>
        <taxon>Gloeophyllum</taxon>
    </lineage>
</organism>
<sequence length="238" mass="26604">MSLVRAPLTIIAAYGMGYALTPPNPPVSDEERAAYRTAETTLGRSALIWTAALKYLFWAEGLCEAATILAHNFPYPPLTDHVLLTLLPAAHSAASIRVTPSFLVGTLLTTVGAYWRRECFRTLGRFFTFELSIRKEHQLVTTGPYSIVRHPGYLGTLLAFTGIHACLFGPGSLLRESGILETRVGQVIIGGMVINMTSMVIAFARRPRIEDETLKQQFGEQWDRWAERVPYRIIPYIY</sequence>
<keyword evidence="5" id="KW-0949">S-adenosyl-L-methionine</keyword>
<evidence type="ECO:0000256" key="2">
    <source>
        <dbReference type="ARBA" id="ARBA00022692"/>
    </source>
</evidence>
<evidence type="ECO:0000313" key="6">
    <source>
        <dbReference type="EMBL" id="EPQ50895.1"/>
    </source>
</evidence>
<comment type="caution">
    <text evidence="5">Lacks conserved residue(s) required for the propagation of feature annotation.</text>
</comment>
<keyword evidence="5" id="KW-0256">Endoplasmic reticulum</keyword>
<keyword evidence="5" id="KW-0808">Transferase</keyword>
<dbReference type="OMA" id="ICPHPEN"/>
<evidence type="ECO:0000256" key="4">
    <source>
        <dbReference type="ARBA" id="ARBA00023136"/>
    </source>
</evidence>
<dbReference type="GO" id="GO:0032259">
    <property type="term" value="P:methylation"/>
    <property type="evidence" value="ECO:0007669"/>
    <property type="project" value="UniProtKB-KW"/>
</dbReference>